<protein>
    <recommendedName>
        <fullName evidence="2">DUF1648 domain-containing protein</fullName>
    </recommendedName>
</protein>
<dbReference type="PIRSF" id="PIRSF038959">
    <property type="entry name" value="SdpI"/>
    <property type="match status" value="1"/>
</dbReference>
<feature type="transmembrane region" description="Helical" evidence="1">
    <location>
        <begin position="120"/>
        <end position="139"/>
    </location>
</feature>
<dbReference type="InterPro" id="IPR012867">
    <property type="entry name" value="DUF1648"/>
</dbReference>
<organism evidence="3 4">
    <name type="scientific">Roseateles depolymerans</name>
    <dbReference type="NCBI Taxonomy" id="76731"/>
    <lineage>
        <taxon>Bacteria</taxon>
        <taxon>Pseudomonadati</taxon>
        <taxon>Pseudomonadota</taxon>
        <taxon>Betaproteobacteria</taxon>
        <taxon>Burkholderiales</taxon>
        <taxon>Sphaerotilaceae</taxon>
        <taxon>Roseateles</taxon>
    </lineage>
</organism>
<feature type="domain" description="DUF1648" evidence="2">
    <location>
        <begin position="12"/>
        <end position="61"/>
    </location>
</feature>
<name>A0A2W5DD35_9BURK</name>
<dbReference type="Proteomes" id="UP000249633">
    <property type="component" value="Unassembled WGS sequence"/>
</dbReference>
<evidence type="ECO:0000313" key="3">
    <source>
        <dbReference type="EMBL" id="PZP27674.1"/>
    </source>
</evidence>
<dbReference type="InterPro" id="IPR026272">
    <property type="entry name" value="SdpI"/>
</dbReference>
<dbReference type="PANTHER" id="PTHR37810:SF5">
    <property type="entry name" value="IMMUNITY PROTEIN SDPI"/>
    <property type="match status" value="1"/>
</dbReference>
<reference evidence="3 4" key="1">
    <citation type="submission" date="2017-08" db="EMBL/GenBank/DDBJ databases">
        <title>Infants hospitalized years apart are colonized by the same room-sourced microbial strains.</title>
        <authorList>
            <person name="Brooks B."/>
            <person name="Olm M.R."/>
            <person name="Firek B.A."/>
            <person name="Baker R."/>
            <person name="Thomas B.C."/>
            <person name="Morowitz M.J."/>
            <person name="Banfield J.F."/>
        </authorList>
    </citation>
    <scope>NUCLEOTIDE SEQUENCE [LARGE SCALE GENOMIC DNA]</scope>
    <source>
        <strain evidence="3">S2_012_000_R2_81</strain>
    </source>
</reference>
<gene>
    <name evidence="3" type="ORF">DI603_21300</name>
</gene>
<feature type="transmembrane region" description="Helical" evidence="1">
    <location>
        <begin position="195"/>
        <end position="213"/>
    </location>
</feature>
<sequence>MSDRTTRILQLLLVACMAGLGLWAWQQLPPGAAVPVHFNAAGQVDGWAAPLPGLFLLPVLALALLGLQSLLPRVDPKGDNLRKSGKALATIWITVTVLLALVQLHIVLRALGLAGAEPQLPLVLIGGLLMVMGNVLGKLRANYTVGIRTPWTLSSERVWDQTHRFGGKVFMLAGALLIVAAFVALPSAWRTPLTLVIVLGAAGLVTLKSYWLWRAQQR</sequence>
<dbReference type="GO" id="GO:0009636">
    <property type="term" value="P:response to toxic substance"/>
    <property type="evidence" value="ECO:0007669"/>
    <property type="project" value="TreeGrafter"/>
</dbReference>
<dbReference type="EMBL" id="QFOD01000028">
    <property type="protein sequence ID" value="PZP27674.1"/>
    <property type="molecule type" value="Genomic_DNA"/>
</dbReference>
<evidence type="ECO:0000313" key="4">
    <source>
        <dbReference type="Proteomes" id="UP000249633"/>
    </source>
</evidence>
<dbReference type="InterPro" id="IPR025962">
    <property type="entry name" value="SdpI/YhfL"/>
</dbReference>
<dbReference type="Pfam" id="PF07853">
    <property type="entry name" value="DUF1648"/>
    <property type="match status" value="1"/>
</dbReference>
<keyword evidence="1" id="KW-0812">Transmembrane</keyword>
<feature type="transmembrane region" description="Helical" evidence="1">
    <location>
        <begin position="87"/>
        <end position="108"/>
    </location>
</feature>
<feature type="transmembrane region" description="Helical" evidence="1">
    <location>
        <begin position="48"/>
        <end position="67"/>
    </location>
</feature>
<feature type="transmembrane region" description="Helical" evidence="1">
    <location>
        <begin position="169"/>
        <end position="189"/>
    </location>
</feature>
<comment type="caution">
    <text evidence="3">The sequence shown here is derived from an EMBL/GenBank/DDBJ whole genome shotgun (WGS) entry which is preliminary data.</text>
</comment>
<keyword evidence="1" id="KW-0472">Membrane</keyword>
<dbReference type="PANTHER" id="PTHR37810">
    <property type="entry name" value="IMMUNITY PROTEIN SDPI"/>
    <property type="match status" value="1"/>
</dbReference>
<dbReference type="Pfam" id="PF13630">
    <property type="entry name" value="SdpI"/>
    <property type="match status" value="1"/>
</dbReference>
<keyword evidence="1" id="KW-1133">Transmembrane helix</keyword>
<evidence type="ECO:0000256" key="1">
    <source>
        <dbReference type="SAM" id="Phobius"/>
    </source>
</evidence>
<proteinExistence type="predicted"/>
<evidence type="ECO:0000259" key="2">
    <source>
        <dbReference type="Pfam" id="PF07853"/>
    </source>
</evidence>
<dbReference type="AlphaFoldDB" id="A0A2W5DD35"/>
<accession>A0A2W5DD35</accession>